<dbReference type="RefSeq" id="WP_250141010.1">
    <property type="nucleotide sequence ID" value="NZ_JALIQP010000003.1"/>
</dbReference>
<dbReference type="AlphaFoldDB" id="A0ABD5PWB0"/>
<dbReference type="InterPro" id="IPR055769">
    <property type="entry name" value="DUF7345"/>
</dbReference>
<name>A0ABD5PWB0_9EURY</name>
<evidence type="ECO:0000313" key="2">
    <source>
        <dbReference type="EMBL" id="MFC4544274.1"/>
    </source>
</evidence>
<protein>
    <submittedName>
        <fullName evidence="2">DUF4897 domain-containing protein</fullName>
    </submittedName>
</protein>
<feature type="domain" description="DUF7345" evidence="1">
    <location>
        <begin position="57"/>
        <end position="181"/>
    </location>
</feature>
<dbReference type="Proteomes" id="UP001595898">
    <property type="component" value="Unassembled WGS sequence"/>
</dbReference>
<accession>A0ABD5PWB0</accession>
<evidence type="ECO:0000313" key="3">
    <source>
        <dbReference type="Proteomes" id="UP001595898"/>
    </source>
</evidence>
<dbReference type="EMBL" id="JBHSFA010000011">
    <property type="protein sequence ID" value="MFC4544274.1"/>
    <property type="molecule type" value="Genomic_DNA"/>
</dbReference>
<comment type="caution">
    <text evidence="2">The sequence shown here is derived from an EMBL/GenBank/DDBJ whole genome shotgun (WGS) entry which is preliminary data.</text>
</comment>
<keyword evidence="3" id="KW-1185">Reference proteome</keyword>
<sequence length="247" mass="26250">MNREPNQPRLRRVGVYASRLFAVVLVALLLTGSVAATADSASAIDAHSQGTDSAFVVALEDDGDATVTVVVTFDLTDEADRAAFQSLKENETKRSELEARTERRLQSVVAGVANETDREMAIEETRVSFETDDQTDRGIVSVSATWRGFAATEDGLLTIAEPFNSGFTADQAVVLQLPDGYALAEATPEPSERADGHVSWDANTSLEGYEAVIVPSDGADDGDSQPGFGLGAAAIAIAGGVWSRRRR</sequence>
<gene>
    <name evidence="2" type="ORF">ACFO5R_20300</name>
</gene>
<reference evidence="2 3" key="1">
    <citation type="journal article" date="2019" name="Int. J. Syst. Evol. Microbiol.">
        <title>The Global Catalogue of Microorganisms (GCM) 10K type strain sequencing project: providing services to taxonomists for standard genome sequencing and annotation.</title>
        <authorList>
            <consortium name="The Broad Institute Genomics Platform"/>
            <consortium name="The Broad Institute Genome Sequencing Center for Infectious Disease"/>
            <person name="Wu L."/>
            <person name="Ma J."/>
        </authorList>
    </citation>
    <scope>NUCLEOTIDE SEQUENCE [LARGE SCALE GENOMIC DNA]</scope>
    <source>
        <strain evidence="2 3">WLHS5</strain>
    </source>
</reference>
<proteinExistence type="predicted"/>
<organism evidence="2 3">
    <name type="scientific">Halosolutus amylolyticus</name>
    <dbReference type="NCBI Taxonomy" id="2932267"/>
    <lineage>
        <taxon>Archaea</taxon>
        <taxon>Methanobacteriati</taxon>
        <taxon>Methanobacteriota</taxon>
        <taxon>Stenosarchaea group</taxon>
        <taxon>Halobacteria</taxon>
        <taxon>Halobacteriales</taxon>
        <taxon>Natrialbaceae</taxon>
        <taxon>Halosolutus</taxon>
    </lineage>
</organism>
<evidence type="ECO:0000259" key="1">
    <source>
        <dbReference type="Pfam" id="PF24036"/>
    </source>
</evidence>
<dbReference type="Pfam" id="PF24036">
    <property type="entry name" value="DUF7345"/>
    <property type="match status" value="1"/>
</dbReference>